<evidence type="ECO:0008006" key="3">
    <source>
        <dbReference type="Google" id="ProtNLM"/>
    </source>
</evidence>
<gene>
    <name evidence="1" type="ORF">GCM10010170_005970</name>
</gene>
<evidence type="ECO:0000313" key="2">
    <source>
        <dbReference type="Proteomes" id="UP001501444"/>
    </source>
</evidence>
<comment type="caution">
    <text evidence="1">The sequence shown here is derived from an EMBL/GenBank/DDBJ whole genome shotgun (WGS) entry which is preliminary data.</text>
</comment>
<dbReference type="PROSITE" id="PS51257">
    <property type="entry name" value="PROKAR_LIPOPROTEIN"/>
    <property type="match status" value="1"/>
</dbReference>
<keyword evidence="2" id="KW-1185">Reference proteome</keyword>
<reference evidence="1 2" key="1">
    <citation type="journal article" date="2019" name="Int. J. Syst. Evol. Microbiol.">
        <title>The Global Catalogue of Microorganisms (GCM) 10K type strain sequencing project: providing services to taxonomists for standard genome sequencing and annotation.</title>
        <authorList>
            <consortium name="The Broad Institute Genomics Platform"/>
            <consortium name="The Broad Institute Genome Sequencing Center for Infectious Disease"/>
            <person name="Wu L."/>
            <person name="Ma J."/>
        </authorList>
    </citation>
    <scope>NUCLEOTIDE SEQUENCE [LARGE SCALE GENOMIC DNA]</scope>
    <source>
        <strain evidence="1 2">JCM 3272</strain>
    </source>
</reference>
<organism evidence="1 2">
    <name type="scientific">Dactylosporangium salmoneum</name>
    <dbReference type="NCBI Taxonomy" id="53361"/>
    <lineage>
        <taxon>Bacteria</taxon>
        <taxon>Bacillati</taxon>
        <taxon>Actinomycetota</taxon>
        <taxon>Actinomycetes</taxon>
        <taxon>Micromonosporales</taxon>
        <taxon>Micromonosporaceae</taxon>
        <taxon>Dactylosporangium</taxon>
    </lineage>
</organism>
<sequence>MRAGALTIVAVLGLSGLSGCYLGPDPIQFAALAVVDGKPTAFVAVCGRSTVDVEVYRNDKDDYTNTLLTWSVTVAPPDRARSVDVELLGAVRPGWRLTTVRHTVDEGQPGSFEVIPLTAFEPGHRYALDSSDPGPEGSSAPTVLFTVDDLTKVPDGQVLVPEDHDHSKLMTREAFARDRCGAG</sequence>
<name>A0ABN3FEX1_9ACTN</name>
<dbReference type="EMBL" id="BAAARV010000005">
    <property type="protein sequence ID" value="GAA2328893.1"/>
    <property type="molecule type" value="Genomic_DNA"/>
</dbReference>
<evidence type="ECO:0000313" key="1">
    <source>
        <dbReference type="EMBL" id="GAA2328893.1"/>
    </source>
</evidence>
<protein>
    <recommendedName>
        <fullName evidence="3">DUF2771 family protein</fullName>
    </recommendedName>
</protein>
<proteinExistence type="predicted"/>
<accession>A0ABN3FEX1</accession>
<dbReference type="Proteomes" id="UP001501444">
    <property type="component" value="Unassembled WGS sequence"/>
</dbReference>